<name>A0A2Z4RT96_PSEPU</name>
<evidence type="ECO:0000313" key="2">
    <source>
        <dbReference type="Proteomes" id="UP000250299"/>
    </source>
</evidence>
<reference evidence="1 2" key="1">
    <citation type="submission" date="2018-05" db="EMBL/GenBank/DDBJ databases">
        <title>Whole genome sequence of Pseudomonas putida JBC17.</title>
        <authorList>
            <person name="Lee Y.H."/>
            <person name="David K."/>
        </authorList>
    </citation>
    <scope>NUCLEOTIDE SEQUENCE [LARGE SCALE GENOMIC DNA]</scope>
    <source>
        <strain evidence="1 2">JBC17</strain>
    </source>
</reference>
<dbReference type="AlphaFoldDB" id="A0A2Z4RT96"/>
<evidence type="ECO:0000313" key="1">
    <source>
        <dbReference type="EMBL" id="AWY44202.1"/>
    </source>
</evidence>
<dbReference type="RefSeq" id="WP_110967721.1">
    <property type="nucleotide sequence ID" value="NZ_CP029693.1"/>
</dbReference>
<gene>
    <name evidence="1" type="ORF">DKY63_31545</name>
</gene>
<accession>A0A2Z4RT96</accession>
<organism evidence="1 2">
    <name type="scientific">Pseudomonas putida</name>
    <name type="common">Arthrobacter siderocapsulatus</name>
    <dbReference type="NCBI Taxonomy" id="303"/>
    <lineage>
        <taxon>Bacteria</taxon>
        <taxon>Pseudomonadati</taxon>
        <taxon>Pseudomonadota</taxon>
        <taxon>Gammaproteobacteria</taxon>
        <taxon>Pseudomonadales</taxon>
        <taxon>Pseudomonadaceae</taxon>
        <taxon>Pseudomonas</taxon>
    </lineage>
</organism>
<protein>
    <submittedName>
        <fullName evidence="1">Uncharacterized protein</fullName>
    </submittedName>
</protein>
<dbReference type="Proteomes" id="UP000250299">
    <property type="component" value="Chromosome"/>
</dbReference>
<proteinExistence type="predicted"/>
<dbReference type="OrthoDB" id="9255555at2"/>
<dbReference type="EMBL" id="CP029693">
    <property type="protein sequence ID" value="AWY44202.1"/>
    <property type="molecule type" value="Genomic_DNA"/>
</dbReference>
<sequence>MTNTLDYLKAKKQIMDVFVAGCDSAVAAQSLSDEELEAILNAVNSSIPFRKPAQMQALSMFLFEGAKRFDRWFSPSPYVVPLEQYERFAKFVNAFWRIERDEPMNCPVFRLHLIKDHLFKQFDEKPFDSIALPDVLKLQQQIEKVPAPSSSIKNAEFTQQKSELLFILNGLIDRSLRTIFRFRIPYVLHKQPLEIEFTSCGVSMRALIAPIFRATEESFIHAADNAALSVGASRWQTGSSVITIEREGLVDGSAYTERLQAVPGSEFPVNGWPKSFTLAFSIFHDLAWRLRLDHAGHQDWIPAPRDLSDLEIWIKTNSIDSLGYIRKGSPAALLEIFTPTENSLNIVLGELTRLPWSAECRVRANMYLELGDTNEALFWLNVAAESLIAQRFEEIEVALRSPGLAADLVSPKEFWSEAEAILSEQFPEMVGKVKWPSAPIHVSIFGKLKSLYRLVPMQTSLRELTRKYKVVSGERNDLFHGKRTSRVSVATVEAASQALSWIDINMWPEPPNEFKS</sequence>